<feature type="compositionally biased region" description="Pro residues" evidence="1">
    <location>
        <begin position="22"/>
        <end position="35"/>
    </location>
</feature>
<feature type="compositionally biased region" description="Low complexity" evidence="1">
    <location>
        <begin position="12"/>
        <end position="21"/>
    </location>
</feature>
<feature type="region of interest" description="Disordered" evidence="1">
    <location>
        <begin position="1"/>
        <end position="49"/>
    </location>
</feature>
<name>A0ABP9PUG5_9ACTN</name>
<dbReference type="Proteomes" id="UP001500221">
    <property type="component" value="Unassembled WGS sequence"/>
</dbReference>
<protein>
    <submittedName>
        <fullName evidence="2">Uncharacterized protein</fullName>
    </submittedName>
</protein>
<comment type="caution">
    <text evidence="2">The sequence shown here is derived from an EMBL/GenBank/DDBJ whole genome shotgun (WGS) entry which is preliminary data.</text>
</comment>
<dbReference type="EMBL" id="BAABKG010000004">
    <property type="protein sequence ID" value="GAA5151794.1"/>
    <property type="molecule type" value="Genomic_DNA"/>
</dbReference>
<proteinExistence type="predicted"/>
<accession>A0ABP9PUG5</accession>
<evidence type="ECO:0000313" key="3">
    <source>
        <dbReference type="Proteomes" id="UP001500221"/>
    </source>
</evidence>
<reference evidence="3" key="1">
    <citation type="journal article" date="2019" name="Int. J. Syst. Evol. Microbiol.">
        <title>The Global Catalogue of Microorganisms (GCM) 10K type strain sequencing project: providing services to taxonomists for standard genome sequencing and annotation.</title>
        <authorList>
            <consortium name="The Broad Institute Genomics Platform"/>
            <consortium name="The Broad Institute Genome Sequencing Center for Infectious Disease"/>
            <person name="Wu L."/>
            <person name="Ma J."/>
        </authorList>
    </citation>
    <scope>NUCLEOTIDE SEQUENCE [LARGE SCALE GENOMIC DNA]</scope>
    <source>
        <strain evidence="3">JCM 18459</strain>
    </source>
</reference>
<gene>
    <name evidence="2" type="ORF">GCM10023340_31030</name>
</gene>
<evidence type="ECO:0000256" key="1">
    <source>
        <dbReference type="SAM" id="MobiDB-lite"/>
    </source>
</evidence>
<keyword evidence="3" id="KW-1185">Reference proteome</keyword>
<sequence length="236" mass="25178">MLAVTGDGPSNATDTTDAAAAPAPPADAAPEPQAPQLPVVDPDELAGPGFGAQQRAAVARVLPGLEKGGQMRGDHYLPLDDTGTFPMAVETPVSWETFFNWTSFFDAPGSSLHVDVASTRESPTPVQITGSRDACRADLYPYRATCSEDVVDGRTVVTSDGIRFEEGGTWFRQVEVYGPQGERDMEAKVVVSAFSDARTRAAANRTLPSLDDLQRLALDPDLVLPEPAAYPDEFPE</sequence>
<organism evidence="2 3">
    <name type="scientific">Nocardioides marinquilinus</name>
    <dbReference type="NCBI Taxonomy" id="1210400"/>
    <lineage>
        <taxon>Bacteria</taxon>
        <taxon>Bacillati</taxon>
        <taxon>Actinomycetota</taxon>
        <taxon>Actinomycetes</taxon>
        <taxon>Propionibacteriales</taxon>
        <taxon>Nocardioidaceae</taxon>
        <taxon>Nocardioides</taxon>
    </lineage>
</organism>
<evidence type="ECO:0000313" key="2">
    <source>
        <dbReference type="EMBL" id="GAA5151794.1"/>
    </source>
</evidence>